<keyword evidence="3 6" id="KW-1133">Transmembrane helix</keyword>
<evidence type="ECO:0000256" key="2">
    <source>
        <dbReference type="ARBA" id="ARBA00022692"/>
    </source>
</evidence>
<feature type="transmembrane region" description="Helical" evidence="6">
    <location>
        <begin position="137"/>
        <end position="157"/>
    </location>
</feature>
<feature type="transmembrane region" description="Helical" evidence="6">
    <location>
        <begin position="257"/>
        <end position="276"/>
    </location>
</feature>
<dbReference type="Gene3D" id="1.20.1720.10">
    <property type="entry name" value="Multidrug resistance protein D"/>
    <property type="match status" value="1"/>
</dbReference>
<dbReference type="SUPFAM" id="SSF103473">
    <property type="entry name" value="MFS general substrate transporter"/>
    <property type="match status" value="1"/>
</dbReference>
<name>A0ABR3RJQ2_9PLEO</name>
<dbReference type="InterPro" id="IPR036259">
    <property type="entry name" value="MFS_trans_sf"/>
</dbReference>
<accession>A0ABR3RJQ2</accession>
<feature type="transmembrane region" description="Helical" evidence="6">
    <location>
        <begin position="169"/>
        <end position="188"/>
    </location>
</feature>
<proteinExistence type="predicted"/>
<feature type="transmembrane region" description="Helical" evidence="6">
    <location>
        <begin position="417"/>
        <end position="436"/>
    </location>
</feature>
<gene>
    <name evidence="8" type="ORF">SLS59_003777</name>
</gene>
<protein>
    <recommendedName>
        <fullName evidence="7">Major facilitator superfamily (MFS) profile domain-containing protein</fullName>
    </recommendedName>
</protein>
<dbReference type="Pfam" id="PF07690">
    <property type="entry name" value="MFS_1"/>
    <property type="match status" value="1"/>
</dbReference>
<dbReference type="Proteomes" id="UP001521222">
    <property type="component" value="Unassembled WGS sequence"/>
</dbReference>
<dbReference type="InterPro" id="IPR011701">
    <property type="entry name" value="MFS"/>
</dbReference>
<feature type="compositionally biased region" description="Basic and acidic residues" evidence="5">
    <location>
        <begin position="21"/>
        <end position="43"/>
    </location>
</feature>
<evidence type="ECO:0000259" key="7">
    <source>
        <dbReference type="PROSITE" id="PS50850"/>
    </source>
</evidence>
<feature type="region of interest" description="Disordered" evidence="5">
    <location>
        <begin position="1"/>
        <end position="56"/>
    </location>
</feature>
<evidence type="ECO:0000256" key="6">
    <source>
        <dbReference type="SAM" id="Phobius"/>
    </source>
</evidence>
<evidence type="ECO:0000313" key="8">
    <source>
        <dbReference type="EMBL" id="KAL1604582.1"/>
    </source>
</evidence>
<feature type="transmembrane region" description="Helical" evidence="6">
    <location>
        <begin position="194"/>
        <end position="216"/>
    </location>
</feature>
<comment type="subcellular location">
    <subcellularLocation>
        <location evidence="1">Membrane</location>
        <topology evidence="1">Multi-pass membrane protein</topology>
    </subcellularLocation>
</comment>
<evidence type="ECO:0000256" key="3">
    <source>
        <dbReference type="ARBA" id="ARBA00022989"/>
    </source>
</evidence>
<feature type="transmembrane region" description="Helical" evidence="6">
    <location>
        <begin position="228"/>
        <end position="251"/>
    </location>
</feature>
<evidence type="ECO:0000313" key="9">
    <source>
        <dbReference type="Proteomes" id="UP001521222"/>
    </source>
</evidence>
<feature type="compositionally biased region" description="Basic and acidic residues" evidence="5">
    <location>
        <begin position="1"/>
        <end position="10"/>
    </location>
</feature>
<dbReference type="PANTHER" id="PTHR23502">
    <property type="entry name" value="MAJOR FACILITATOR SUPERFAMILY"/>
    <property type="match status" value="1"/>
</dbReference>
<dbReference type="PROSITE" id="PS50850">
    <property type="entry name" value="MFS"/>
    <property type="match status" value="1"/>
</dbReference>
<dbReference type="EMBL" id="JAKIXB020000010">
    <property type="protein sequence ID" value="KAL1604582.1"/>
    <property type="molecule type" value="Genomic_DNA"/>
</dbReference>
<evidence type="ECO:0000256" key="5">
    <source>
        <dbReference type="SAM" id="MobiDB-lite"/>
    </source>
</evidence>
<feature type="transmembrane region" description="Helical" evidence="6">
    <location>
        <begin position="376"/>
        <end position="396"/>
    </location>
</feature>
<keyword evidence="4 6" id="KW-0472">Membrane</keyword>
<feature type="transmembrane region" description="Helical" evidence="6">
    <location>
        <begin position="100"/>
        <end position="125"/>
    </location>
</feature>
<feature type="transmembrane region" description="Helical" evidence="6">
    <location>
        <begin position="337"/>
        <end position="356"/>
    </location>
</feature>
<feature type="domain" description="Major facilitator superfamily (MFS) profile" evidence="7">
    <location>
        <begin position="102"/>
        <end position="459"/>
    </location>
</feature>
<reference evidence="8 9" key="1">
    <citation type="submission" date="2024-02" db="EMBL/GenBank/DDBJ databases">
        <title>De novo assembly and annotation of 12 fungi associated with fruit tree decline syndrome in Ontario, Canada.</title>
        <authorList>
            <person name="Sulman M."/>
            <person name="Ellouze W."/>
            <person name="Ilyukhin E."/>
        </authorList>
    </citation>
    <scope>NUCLEOTIDE SEQUENCE [LARGE SCALE GENOMIC DNA]</scope>
    <source>
        <strain evidence="8 9">M97-236</strain>
    </source>
</reference>
<organism evidence="8 9">
    <name type="scientific">Nothophoma quercina</name>
    <dbReference type="NCBI Taxonomy" id="749835"/>
    <lineage>
        <taxon>Eukaryota</taxon>
        <taxon>Fungi</taxon>
        <taxon>Dikarya</taxon>
        <taxon>Ascomycota</taxon>
        <taxon>Pezizomycotina</taxon>
        <taxon>Dothideomycetes</taxon>
        <taxon>Pleosporomycetidae</taxon>
        <taxon>Pleosporales</taxon>
        <taxon>Pleosporineae</taxon>
        <taxon>Didymellaceae</taxon>
        <taxon>Nothophoma</taxon>
    </lineage>
</organism>
<dbReference type="InterPro" id="IPR020846">
    <property type="entry name" value="MFS_dom"/>
</dbReference>
<keyword evidence="9" id="KW-1185">Reference proteome</keyword>
<keyword evidence="2 6" id="KW-0812">Transmembrane</keyword>
<evidence type="ECO:0000256" key="1">
    <source>
        <dbReference type="ARBA" id="ARBA00004141"/>
    </source>
</evidence>
<comment type="caution">
    <text evidence="8">The sequence shown here is derived from an EMBL/GenBank/DDBJ whole genome shotgun (WGS) entry which is preliminary data.</text>
</comment>
<dbReference type="PANTHER" id="PTHR23502:SF33">
    <property type="entry name" value="MAJOR FACILITATOR SUPERFAMILY (MFS) PROFILE DOMAIN-CONTAINING PROTEIN-RELATED"/>
    <property type="match status" value="1"/>
</dbReference>
<evidence type="ECO:0000256" key="4">
    <source>
        <dbReference type="ARBA" id="ARBA00023136"/>
    </source>
</evidence>
<sequence length="459" mass="50234">MSIPNDKELLSSRNSQSDVPDLEKGEATPKEETVADEHAKEPVEDPELGVELEKHLSRKSTKKEDFVEKYPLTDLDAGLVGWDSQDDPSNPRNWPHKSKLFILFLVSAITFLSPLASSIFAPGIPFVNAAFHNTSELLGSFAVSVYVLGFAVGPLFLSPLSEIYGRCIVLNISNVFFCAFTLGCALAPNLGGLIAMRFLAGLGGSACLTIGTGVIADLFVASQRGKAVAMYSMGILFGPILGPICGGFIAQRAGWRWDMWVVLIVAVLLTAGLFVWQSETNHVVILNHKTLRLRKELQRPELQNVINANKPAAALTPKAILLNGITRPLKMLASQPIVLLCSLYMSFLFGLLFLFFTTITSVFTRTYGWAPEMTGLAYLGIGIGNFLGIGFVAKTSDATIIKLAKKNNGKYEPEMRLPLCVFFGFLIPVSFFLYGWTAYYKVHWIGTFSTLLSLPPSPH</sequence>